<dbReference type="InterPro" id="IPR036365">
    <property type="entry name" value="PGBD-like_sf"/>
</dbReference>
<dbReference type="GeneID" id="56590433"/>
<organism evidence="3 4">
    <name type="scientific">Bordetella trematum</name>
    <dbReference type="NCBI Taxonomy" id="123899"/>
    <lineage>
        <taxon>Bacteria</taxon>
        <taxon>Pseudomonadati</taxon>
        <taxon>Pseudomonadota</taxon>
        <taxon>Betaproteobacteria</taxon>
        <taxon>Burkholderiales</taxon>
        <taxon>Alcaligenaceae</taxon>
        <taxon>Bordetella</taxon>
    </lineage>
</organism>
<reference evidence="3 4" key="1">
    <citation type="submission" date="2016-04" db="EMBL/GenBank/DDBJ databases">
        <authorList>
            <consortium name="Pathogen Informatics"/>
        </authorList>
    </citation>
    <scope>NUCLEOTIDE SEQUENCE [LARGE SCALE GENOMIC DNA]</scope>
    <source>
        <strain evidence="3 4">H044680328</strain>
    </source>
</reference>
<dbReference type="Proteomes" id="UP000076825">
    <property type="component" value="Chromosome 1"/>
</dbReference>
<keyword evidence="4" id="KW-1185">Reference proteome</keyword>
<dbReference type="OrthoDB" id="1523598at2"/>
<dbReference type="InterPro" id="IPR036366">
    <property type="entry name" value="PGBDSf"/>
</dbReference>
<feature type="domain" description="N-acetylmuramidase" evidence="2">
    <location>
        <begin position="90"/>
        <end position="260"/>
    </location>
</feature>
<dbReference type="KEGG" id="btrm:SAMEA390648702298"/>
<dbReference type="AlphaFoldDB" id="A0A157NMW4"/>
<dbReference type="InterPro" id="IPR024408">
    <property type="entry name" value="Muramidase"/>
</dbReference>
<accession>A0A157NMW4</accession>
<dbReference type="InterPro" id="IPR002477">
    <property type="entry name" value="Peptidoglycan-bd-like"/>
</dbReference>
<evidence type="ECO:0000313" key="4">
    <source>
        <dbReference type="Proteomes" id="UP000076825"/>
    </source>
</evidence>
<dbReference type="RefSeq" id="WP_063491963.1">
    <property type="nucleotide sequence ID" value="NZ_CP016340.1"/>
</dbReference>
<protein>
    <submittedName>
        <fullName evidence="3">Uncharacterized conserved protein</fullName>
    </submittedName>
</protein>
<evidence type="ECO:0000259" key="1">
    <source>
        <dbReference type="Pfam" id="PF01471"/>
    </source>
</evidence>
<dbReference type="Pfam" id="PF01471">
    <property type="entry name" value="PG_binding_1"/>
    <property type="match status" value="1"/>
</dbReference>
<gene>
    <name evidence="3" type="ORF">SAMEA3906487_02298</name>
</gene>
<dbReference type="Gene3D" id="1.10.101.10">
    <property type="entry name" value="PGBD-like superfamily/PGBD"/>
    <property type="match status" value="1"/>
</dbReference>
<evidence type="ECO:0000259" key="2">
    <source>
        <dbReference type="Pfam" id="PF11860"/>
    </source>
</evidence>
<feature type="domain" description="Peptidoglycan binding-like" evidence="1">
    <location>
        <begin position="11"/>
        <end position="65"/>
    </location>
</feature>
<dbReference type="EMBL" id="LT546645">
    <property type="protein sequence ID" value="SAI70623.1"/>
    <property type="molecule type" value="Genomic_DNA"/>
</dbReference>
<dbReference type="PATRIC" id="fig|123899.6.peg.2286"/>
<dbReference type="Pfam" id="PF11860">
    <property type="entry name" value="Muramidase"/>
    <property type="match status" value="1"/>
</dbReference>
<name>A0A157NMW4_9BORD</name>
<dbReference type="SUPFAM" id="SSF47090">
    <property type="entry name" value="PGBD-like"/>
    <property type="match status" value="1"/>
</dbReference>
<proteinExistence type="predicted"/>
<evidence type="ECO:0000313" key="3">
    <source>
        <dbReference type="EMBL" id="SAI70623.1"/>
    </source>
</evidence>
<sequence length="269" mass="28533">MNEILKSGSRGLAVSALQTQLNNAGHRLDVTGEFDDATESAVRALQAARGLVVDGKVGNKTRAALAGQDTSKLMRESDLSAAAKQLGVPLASVKAVNAVESNGNGFLPDGRVSILFERHVFYQRLQAHGVDPAPHALRFPGIVNPKRGGYAGGAAEHARLATAAQVCRAAALEATSWGAFQIMGFHWQALGYESVEAFVASQQQSEGAQLAAFVKFIEADPVLHRALIGRKWAAFARGYNGTAYAENLYDVKLARAYERFSAPAGKVAA</sequence>
<dbReference type="STRING" id="123899.SAMEA3906487_02298"/>